<accession>A0A9W9I144</accession>
<evidence type="ECO:0000256" key="4">
    <source>
        <dbReference type="ARBA" id="ARBA00023242"/>
    </source>
</evidence>
<dbReference type="GO" id="GO:0006351">
    <property type="term" value="P:DNA-templated transcription"/>
    <property type="evidence" value="ECO:0007669"/>
    <property type="project" value="InterPro"/>
</dbReference>
<evidence type="ECO:0000256" key="1">
    <source>
        <dbReference type="ARBA" id="ARBA00004123"/>
    </source>
</evidence>
<dbReference type="GO" id="GO:0003677">
    <property type="term" value="F:DNA binding"/>
    <property type="evidence" value="ECO:0007669"/>
    <property type="project" value="InterPro"/>
</dbReference>
<evidence type="ECO:0000313" key="7">
    <source>
        <dbReference type="Proteomes" id="UP001146351"/>
    </source>
</evidence>
<dbReference type="GO" id="GO:0005634">
    <property type="term" value="C:nucleus"/>
    <property type="evidence" value="ECO:0007669"/>
    <property type="project" value="UniProtKB-SubCell"/>
</dbReference>
<reference evidence="6" key="2">
    <citation type="journal article" date="2023" name="IMA Fungus">
        <title>Comparative genomic study of the Penicillium genus elucidates a diverse pangenome and 15 lateral gene transfer events.</title>
        <authorList>
            <person name="Petersen C."/>
            <person name="Sorensen T."/>
            <person name="Nielsen M.R."/>
            <person name="Sondergaard T.E."/>
            <person name="Sorensen J.L."/>
            <person name="Fitzpatrick D.A."/>
            <person name="Frisvad J.C."/>
            <person name="Nielsen K.L."/>
        </authorList>
    </citation>
    <scope>NUCLEOTIDE SEQUENCE</scope>
    <source>
        <strain evidence="6">IBT 21917</strain>
    </source>
</reference>
<proteinExistence type="predicted"/>
<dbReference type="SMART" id="SM00906">
    <property type="entry name" value="Fungal_trans"/>
    <property type="match status" value="1"/>
</dbReference>
<gene>
    <name evidence="6" type="ORF">N7492_006925</name>
</gene>
<feature type="domain" description="Xylanolytic transcriptional activator regulatory" evidence="5">
    <location>
        <begin position="303"/>
        <end position="376"/>
    </location>
</feature>
<organism evidence="6 7">
    <name type="scientific">Penicillium capsulatum</name>
    <dbReference type="NCBI Taxonomy" id="69766"/>
    <lineage>
        <taxon>Eukaryota</taxon>
        <taxon>Fungi</taxon>
        <taxon>Dikarya</taxon>
        <taxon>Ascomycota</taxon>
        <taxon>Pezizomycotina</taxon>
        <taxon>Eurotiomycetes</taxon>
        <taxon>Eurotiomycetidae</taxon>
        <taxon>Eurotiales</taxon>
        <taxon>Aspergillaceae</taxon>
        <taxon>Penicillium</taxon>
    </lineage>
</organism>
<keyword evidence="3" id="KW-0804">Transcription</keyword>
<evidence type="ECO:0000256" key="3">
    <source>
        <dbReference type="ARBA" id="ARBA00023163"/>
    </source>
</evidence>
<dbReference type="AlphaFoldDB" id="A0A9W9I144"/>
<dbReference type="PANTHER" id="PTHR31001:SF84">
    <property type="entry name" value="FUNGAL SPECIFIC TRANSCRIPTION FACTOR"/>
    <property type="match status" value="1"/>
</dbReference>
<dbReference type="OrthoDB" id="5344325at2759"/>
<evidence type="ECO:0000259" key="5">
    <source>
        <dbReference type="SMART" id="SM00906"/>
    </source>
</evidence>
<comment type="subcellular location">
    <subcellularLocation>
        <location evidence="1">Nucleus</location>
    </subcellularLocation>
</comment>
<dbReference type="Pfam" id="PF04082">
    <property type="entry name" value="Fungal_trans"/>
    <property type="match status" value="1"/>
</dbReference>
<dbReference type="PANTHER" id="PTHR31001">
    <property type="entry name" value="UNCHARACTERIZED TRANSCRIPTIONAL REGULATORY PROTEIN"/>
    <property type="match status" value="1"/>
</dbReference>
<dbReference type="InterPro" id="IPR050613">
    <property type="entry name" value="Sec_Metabolite_Reg"/>
</dbReference>
<keyword evidence="4" id="KW-0539">Nucleus</keyword>
<keyword evidence="7" id="KW-1185">Reference proteome</keyword>
<protein>
    <recommendedName>
        <fullName evidence="5">Xylanolytic transcriptional activator regulatory domain-containing protein</fullName>
    </recommendedName>
</protein>
<name>A0A9W9I144_9EURO</name>
<dbReference type="CDD" id="cd12148">
    <property type="entry name" value="fungal_TF_MHR"/>
    <property type="match status" value="1"/>
</dbReference>
<comment type="caution">
    <text evidence="6">The sequence shown here is derived from an EMBL/GenBank/DDBJ whole genome shotgun (WGS) entry which is preliminary data.</text>
</comment>
<dbReference type="InterPro" id="IPR007219">
    <property type="entry name" value="XnlR_reg_dom"/>
</dbReference>
<dbReference type="Proteomes" id="UP001146351">
    <property type="component" value="Unassembled WGS sequence"/>
</dbReference>
<dbReference type="EMBL" id="JAPQKO010000005">
    <property type="protein sequence ID" value="KAJ5161533.1"/>
    <property type="molecule type" value="Genomic_DNA"/>
</dbReference>
<sequence length="689" mass="76567">MKASDGVVLPTICNRRKSNESSLSTIASYPPLAWSGQGPGKRLARRHPARNASVGSRSAVASGLAIIVRREKFRISATIPRSKQQKPLSSLLGKLWSSHRLSPVEEFDQIKSEAVNHEAENLTALAAKDELRHLGYLPDDQNLLFGNVPPPPPADGVKHVSEPTSPEMTNVLLLLPPKPYTDILVQRYLSVTNFIYYCLYPPTFSDDYAAWWLDRAHGKSLKPEFTCLLIRVCACSLQYLDAEIQQKIESDLGESVQTLSENYHHAAKQLSNTIDPGKGGLTQIQQLFLTGTWFKSESLFVETWHTLSSCIHEAQEIGMHKSAPKAGLSEFEVEMRRRLWCLLYIWDWQMSLLLGRPPIINPLYSSFELPNLQLENVGVQSAPPSPVTHIAAQCQLGGVIAGIPATMAGTHDTSKADSIKSHIKQWLLSLHPAYREIDPDTQWDDKHEYVPLQRRQLHVIGYMTMLLPFKPLLVKTFDSKSLESERLHRKMAVNIALHLMEVTRRLFDQVFPIYAKFHLVTFLIFDTAAFFCSALIHDKDGSLPRRDEVVQAITLACSLMGKLAPITKTGAICYPVLARLVRSLSKSAKASTLLKADGEVPNLADDSHGFSLGLESISLPDGISPEALPSFDSMAAPDVFFPASLNVPLPDMETSPPMGVGDLTDVNVGQFDQIWDWQNLDLALMPFAP</sequence>
<evidence type="ECO:0000256" key="2">
    <source>
        <dbReference type="ARBA" id="ARBA00023015"/>
    </source>
</evidence>
<keyword evidence="2" id="KW-0805">Transcription regulation</keyword>
<evidence type="ECO:0000313" key="6">
    <source>
        <dbReference type="EMBL" id="KAJ5161533.1"/>
    </source>
</evidence>
<dbReference type="GO" id="GO:0008270">
    <property type="term" value="F:zinc ion binding"/>
    <property type="evidence" value="ECO:0007669"/>
    <property type="project" value="InterPro"/>
</dbReference>
<reference evidence="6" key="1">
    <citation type="submission" date="2022-11" db="EMBL/GenBank/DDBJ databases">
        <authorList>
            <person name="Petersen C."/>
        </authorList>
    </citation>
    <scope>NUCLEOTIDE SEQUENCE</scope>
    <source>
        <strain evidence="6">IBT 21917</strain>
    </source>
</reference>